<dbReference type="InterPro" id="IPR011006">
    <property type="entry name" value="CheY-like_superfamily"/>
</dbReference>
<sequence>MTRPVVLVVEDDRETARLLGELFSERGYRVVTAASGPDGIRLAHAEQPDLVLLDLMLPFKSGDEVLRAVRTESDVPVIVISARQTTRSKIDLLQLGADDYLTKPFDVDELVARCEATMRRTRHGAGLRTVHRVGELELDETARTASIGGAGLALTATEFGLLTVLMRGPRLVHPKPSLYQQVWGRSAGYEEHTVNAHMHNLRRKLRDAGGEDPIRTVWGIGYTLKES</sequence>
<dbReference type="CDD" id="cd00383">
    <property type="entry name" value="trans_reg_C"/>
    <property type="match status" value="1"/>
</dbReference>
<feature type="domain" description="OmpR/PhoB-type" evidence="9">
    <location>
        <begin position="128"/>
        <end position="226"/>
    </location>
</feature>
<evidence type="ECO:0000256" key="1">
    <source>
        <dbReference type="ARBA" id="ARBA00022553"/>
    </source>
</evidence>
<reference evidence="10 11" key="1">
    <citation type="submission" date="2017-12" db="EMBL/GenBank/DDBJ databases">
        <title>The whole genome sequence of the Acidipropionibacterium virtanenii sp. nov. type strain JS278.</title>
        <authorList>
            <person name="Laine P."/>
            <person name="Deptula P."/>
            <person name="Varmanen P."/>
            <person name="Auvinen P."/>
        </authorList>
    </citation>
    <scope>NUCLEOTIDE SEQUENCE [LARGE SCALE GENOMIC DNA]</scope>
    <source>
        <strain evidence="10 11">JS278</strain>
    </source>
</reference>
<dbReference type="Pfam" id="PF00486">
    <property type="entry name" value="Trans_reg_C"/>
    <property type="match status" value="1"/>
</dbReference>
<dbReference type="GO" id="GO:0000976">
    <property type="term" value="F:transcription cis-regulatory region binding"/>
    <property type="evidence" value="ECO:0007669"/>
    <property type="project" value="TreeGrafter"/>
</dbReference>
<accession>A0A344UQ34</accession>
<dbReference type="RefSeq" id="WP_114043544.1">
    <property type="nucleotide sequence ID" value="NZ_CP025198.1"/>
</dbReference>
<dbReference type="InterPro" id="IPR039420">
    <property type="entry name" value="WalR-like"/>
</dbReference>
<dbReference type="AlphaFoldDB" id="A0A344UQ34"/>
<dbReference type="KEGG" id="acij:JS278_00185"/>
<feature type="modified residue" description="4-aspartylphosphate" evidence="6">
    <location>
        <position position="54"/>
    </location>
</feature>
<dbReference type="InterPro" id="IPR001867">
    <property type="entry name" value="OmpR/PhoB-type_DNA-bd"/>
</dbReference>
<dbReference type="Gene3D" id="1.10.10.10">
    <property type="entry name" value="Winged helix-like DNA-binding domain superfamily/Winged helix DNA-binding domain"/>
    <property type="match status" value="1"/>
</dbReference>
<evidence type="ECO:0000256" key="5">
    <source>
        <dbReference type="ARBA" id="ARBA00023163"/>
    </source>
</evidence>
<feature type="domain" description="Response regulatory" evidence="8">
    <location>
        <begin position="5"/>
        <end position="118"/>
    </location>
</feature>
<organism evidence="10 11">
    <name type="scientific">Acidipropionibacterium virtanenii</name>
    <dbReference type="NCBI Taxonomy" id="2057246"/>
    <lineage>
        <taxon>Bacteria</taxon>
        <taxon>Bacillati</taxon>
        <taxon>Actinomycetota</taxon>
        <taxon>Actinomycetes</taxon>
        <taxon>Propionibacteriales</taxon>
        <taxon>Propionibacteriaceae</taxon>
        <taxon>Acidipropionibacterium</taxon>
    </lineage>
</organism>
<keyword evidence="4 7" id="KW-0238">DNA-binding</keyword>
<name>A0A344UQ34_9ACTN</name>
<evidence type="ECO:0000256" key="3">
    <source>
        <dbReference type="ARBA" id="ARBA00023015"/>
    </source>
</evidence>
<evidence type="ECO:0000256" key="7">
    <source>
        <dbReference type="PROSITE-ProRule" id="PRU01091"/>
    </source>
</evidence>
<evidence type="ECO:0000313" key="10">
    <source>
        <dbReference type="EMBL" id="AXE37382.1"/>
    </source>
</evidence>
<keyword evidence="5" id="KW-0804">Transcription</keyword>
<dbReference type="Gene3D" id="6.10.250.690">
    <property type="match status" value="1"/>
</dbReference>
<dbReference type="Proteomes" id="UP000251995">
    <property type="component" value="Chromosome"/>
</dbReference>
<dbReference type="SMART" id="SM00448">
    <property type="entry name" value="REC"/>
    <property type="match status" value="1"/>
</dbReference>
<dbReference type="EMBL" id="CP025198">
    <property type="protein sequence ID" value="AXE37382.1"/>
    <property type="molecule type" value="Genomic_DNA"/>
</dbReference>
<evidence type="ECO:0000256" key="4">
    <source>
        <dbReference type="ARBA" id="ARBA00023125"/>
    </source>
</evidence>
<dbReference type="PROSITE" id="PS51755">
    <property type="entry name" value="OMPR_PHOB"/>
    <property type="match status" value="1"/>
</dbReference>
<evidence type="ECO:0000259" key="8">
    <source>
        <dbReference type="PROSITE" id="PS50110"/>
    </source>
</evidence>
<dbReference type="Gene3D" id="3.40.50.2300">
    <property type="match status" value="1"/>
</dbReference>
<dbReference type="InterPro" id="IPR036388">
    <property type="entry name" value="WH-like_DNA-bd_sf"/>
</dbReference>
<protein>
    <submittedName>
        <fullName evidence="10">Response regulator ArlR</fullName>
    </submittedName>
</protein>
<keyword evidence="3" id="KW-0805">Transcription regulation</keyword>
<dbReference type="CDD" id="cd17574">
    <property type="entry name" value="REC_OmpR"/>
    <property type="match status" value="1"/>
</dbReference>
<keyword evidence="2" id="KW-0902">Two-component regulatory system</keyword>
<dbReference type="PANTHER" id="PTHR48111:SF1">
    <property type="entry name" value="TWO-COMPONENT RESPONSE REGULATOR ORR33"/>
    <property type="match status" value="1"/>
</dbReference>
<dbReference type="Pfam" id="PF00072">
    <property type="entry name" value="Response_reg"/>
    <property type="match status" value="1"/>
</dbReference>
<evidence type="ECO:0000313" key="11">
    <source>
        <dbReference type="Proteomes" id="UP000251995"/>
    </source>
</evidence>
<dbReference type="GO" id="GO:0000156">
    <property type="term" value="F:phosphorelay response regulator activity"/>
    <property type="evidence" value="ECO:0007669"/>
    <property type="project" value="TreeGrafter"/>
</dbReference>
<dbReference type="PROSITE" id="PS50110">
    <property type="entry name" value="RESPONSE_REGULATORY"/>
    <property type="match status" value="1"/>
</dbReference>
<evidence type="ECO:0000256" key="2">
    <source>
        <dbReference type="ARBA" id="ARBA00023012"/>
    </source>
</evidence>
<dbReference type="SUPFAM" id="SSF52172">
    <property type="entry name" value="CheY-like"/>
    <property type="match status" value="1"/>
</dbReference>
<keyword evidence="1 6" id="KW-0597">Phosphoprotein</keyword>
<feature type="DNA-binding region" description="OmpR/PhoB-type" evidence="7">
    <location>
        <begin position="128"/>
        <end position="226"/>
    </location>
</feature>
<proteinExistence type="predicted"/>
<dbReference type="GO" id="GO:0005829">
    <property type="term" value="C:cytosol"/>
    <property type="evidence" value="ECO:0007669"/>
    <property type="project" value="TreeGrafter"/>
</dbReference>
<keyword evidence="11" id="KW-1185">Reference proteome</keyword>
<dbReference type="OrthoDB" id="3197131at2"/>
<dbReference type="InterPro" id="IPR001789">
    <property type="entry name" value="Sig_transdc_resp-reg_receiver"/>
</dbReference>
<dbReference type="GO" id="GO:0006355">
    <property type="term" value="P:regulation of DNA-templated transcription"/>
    <property type="evidence" value="ECO:0007669"/>
    <property type="project" value="InterPro"/>
</dbReference>
<evidence type="ECO:0000259" key="9">
    <source>
        <dbReference type="PROSITE" id="PS51755"/>
    </source>
</evidence>
<evidence type="ECO:0000256" key="6">
    <source>
        <dbReference type="PROSITE-ProRule" id="PRU00169"/>
    </source>
</evidence>
<dbReference type="PANTHER" id="PTHR48111">
    <property type="entry name" value="REGULATOR OF RPOS"/>
    <property type="match status" value="1"/>
</dbReference>
<dbReference type="GO" id="GO:0032993">
    <property type="term" value="C:protein-DNA complex"/>
    <property type="evidence" value="ECO:0007669"/>
    <property type="project" value="TreeGrafter"/>
</dbReference>
<dbReference type="SMART" id="SM00862">
    <property type="entry name" value="Trans_reg_C"/>
    <property type="match status" value="1"/>
</dbReference>
<gene>
    <name evidence="10" type="primary">arlR</name>
    <name evidence="10" type="ORF">JS278_00185</name>
</gene>